<dbReference type="Pfam" id="PF01266">
    <property type="entry name" value="DAO"/>
    <property type="match status" value="1"/>
</dbReference>
<dbReference type="InterPro" id="IPR045170">
    <property type="entry name" value="MTOX"/>
</dbReference>
<evidence type="ECO:0000313" key="8">
    <source>
        <dbReference type="EMBL" id="ULT92181.1"/>
    </source>
</evidence>
<accession>A0AAE9AAR8</accession>
<evidence type="ECO:0000256" key="5">
    <source>
        <dbReference type="ARBA" id="ARBA00023002"/>
    </source>
</evidence>
<gene>
    <name evidence="8" type="ORF">L3Y34_009725</name>
</gene>
<comment type="similarity">
    <text evidence="2">Belongs to the MSOX/MTOX family.</text>
</comment>
<feature type="domain" description="FAD dependent oxidoreductase" evidence="7">
    <location>
        <begin position="6"/>
        <end position="160"/>
    </location>
</feature>
<feature type="transmembrane region" description="Helical" evidence="6">
    <location>
        <begin position="397"/>
        <end position="415"/>
    </location>
</feature>
<dbReference type="Gene3D" id="3.30.9.10">
    <property type="entry name" value="D-Amino Acid Oxidase, subunit A, domain 2"/>
    <property type="match status" value="1"/>
</dbReference>
<dbReference type="InterPro" id="IPR036188">
    <property type="entry name" value="FAD/NAD-bd_sf"/>
</dbReference>
<dbReference type="Gene3D" id="3.50.50.60">
    <property type="entry name" value="FAD/NAD(P)-binding domain"/>
    <property type="match status" value="1"/>
</dbReference>
<evidence type="ECO:0000256" key="6">
    <source>
        <dbReference type="SAM" id="Phobius"/>
    </source>
</evidence>
<evidence type="ECO:0000256" key="4">
    <source>
        <dbReference type="ARBA" id="ARBA00022827"/>
    </source>
</evidence>
<dbReference type="GO" id="GO:0016491">
    <property type="term" value="F:oxidoreductase activity"/>
    <property type="evidence" value="ECO:0007669"/>
    <property type="project" value="UniProtKB-KW"/>
</dbReference>
<keyword evidence="3" id="KW-0285">Flavoprotein</keyword>
<evidence type="ECO:0000256" key="3">
    <source>
        <dbReference type="ARBA" id="ARBA00022630"/>
    </source>
</evidence>
<keyword evidence="6" id="KW-1133">Transmembrane helix</keyword>
<evidence type="ECO:0000256" key="2">
    <source>
        <dbReference type="ARBA" id="ARBA00010989"/>
    </source>
</evidence>
<dbReference type="AlphaFoldDB" id="A0AAE9AAR8"/>
<keyword evidence="6" id="KW-0812">Transmembrane</keyword>
<evidence type="ECO:0000313" key="9">
    <source>
        <dbReference type="Proteomes" id="UP000827892"/>
    </source>
</evidence>
<proteinExistence type="inferred from homology"/>
<keyword evidence="6" id="KW-0472">Membrane</keyword>
<sequence length="435" mass="48838">MVTTFDVVVVGAGIFGSCTAYHCQKLGLQTLLLEQFTLGHSNGSSHGKSRIIRYAHAAPEYVPLVADAYTQIEALEKKRGEKLWNKLGLLWAATGNQVNEISVHLKNLNIEHEVIPGNEISNHYPQLKFDEKWTGLVDPMGGVIYANKCKLGLLWAATGNQVNEISVHLKNLNIEHEVIPGNEISNHYPQLKFDEKWTGLVDPMGGVIYANKWLNAFQKFGNGVLLKKVWLVDLSQFHDLSQLTNCLQTNPRFSLVLQELYALKTEPPIPIGCVLWKLLENLENMFEKDVWLNLQTTCEHTGELITSVVVDIGKFSILAGPPGTRCHSAHIVFPLDNICFINLHNGTDSPDLDGWIVEVLGHHITNPLTPLHACVWVYLNITCHFLDFHGRGTLLSMPIWFFLIYLLMVLVHWFCGKSEFATQKMLIISATSLSL</sequence>
<protein>
    <recommendedName>
        <fullName evidence="7">FAD dependent oxidoreductase domain-containing protein</fullName>
    </recommendedName>
</protein>
<dbReference type="SUPFAM" id="SSF51905">
    <property type="entry name" value="FAD/NAD(P)-binding domain"/>
    <property type="match status" value="1"/>
</dbReference>
<dbReference type="Proteomes" id="UP000827892">
    <property type="component" value="Chromosome V"/>
</dbReference>
<comment type="cofactor">
    <cofactor evidence="1">
        <name>FAD</name>
        <dbReference type="ChEBI" id="CHEBI:57692"/>
    </cofactor>
</comment>
<dbReference type="InterPro" id="IPR006076">
    <property type="entry name" value="FAD-dep_OxRdtase"/>
</dbReference>
<name>A0AAE9AAR8_CAEBR</name>
<dbReference type="GO" id="GO:0050660">
    <property type="term" value="F:flavin adenine dinucleotide binding"/>
    <property type="evidence" value="ECO:0007669"/>
    <property type="project" value="InterPro"/>
</dbReference>
<dbReference type="PANTHER" id="PTHR10961">
    <property type="entry name" value="PEROXISOMAL SARCOSINE OXIDASE"/>
    <property type="match status" value="1"/>
</dbReference>
<evidence type="ECO:0000256" key="1">
    <source>
        <dbReference type="ARBA" id="ARBA00001974"/>
    </source>
</evidence>
<evidence type="ECO:0000259" key="7">
    <source>
        <dbReference type="Pfam" id="PF01266"/>
    </source>
</evidence>
<keyword evidence="5" id="KW-0560">Oxidoreductase</keyword>
<keyword evidence="4" id="KW-0274">FAD</keyword>
<organism evidence="8 9">
    <name type="scientific">Caenorhabditis briggsae</name>
    <dbReference type="NCBI Taxonomy" id="6238"/>
    <lineage>
        <taxon>Eukaryota</taxon>
        <taxon>Metazoa</taxon>
        <taxon>Ecdysozoa</taxon>
        <taxon>Nematoda</taxon>
        <taxon>Chromadorea</taxon>
        <taxon>Rhabditida</taxon>
        <taxon>Rhabditina</taxon>
        <taxon>Rhabditomorpha</taxon>
        <taxon>Rhabditoidea</taxon>
        <taxon>Rhabditidae</taxon>
        <taxon>Peloderinae</taxon>
        <taxon>Caenorhabditis</taxon>
    </lineage>
</organism>
<dbReference type="PANTHER" id="PTHR10961:SF17">
    <property type="entry name" value="SARCOSINE OXIDASEE (FORMALDEHYDE-FORMING)"/>
    <property type="match status" value="1"/>
</dbReference>
<reference evidence="8 9" key="1">
    <citation type="submission" date="2022-02" db="EMBL/GenBank/DDBJ databases">
        <title>Chromosome-level reference genomes for two strains of Caenorhabditis briggsae: an improved platform for comparative genomics.</title>
        <authorList>
            <person name="Stevens L."/>
            <person name="Andersen E.C."/>
        </authorList>
    </citation>
    <scope>NUCLEOTIDE SEQUENCE [LARGE SCALE GENOMIC DNA]</scope>
    <source>
        <strain evidence="8">QX1410_ONT</strain>
        <tissue evidence="8">Whole-organism</tissue>
    </source>
</reference>
<dbReference type="EMBL" id="CP090895">
    <property type="protein sequence ID" value="ULT92181.1"/>
    <property type="molecule type" value="Genomic_DNA"/>
</dbReference>